<organism evidence="8 9">
    <name type="scientific">Bionectria ochroleuca</name>
    <name type="common">Gliocladium roseum</name>
    <dbReference type="NCBI Taxonomy" id="29856"/>
    <lineage>
        <taxon>Eukaryota</taxon>
        <taxon>Fungi</taxon>
        <taxon>Dikarya</taxon>
        <taxon>Ascomycota</taxon>
        <taxon>Pezizomycotina</taxon>
        <taxon>Sordariomycetes</taxon>
        <taxon>Hypocreomycetidae</taxon>
        <taxon>Hypocreales</taxon>
        <taxon>Bionectriaceae</taxon>
        <taxon>Clonostachys</taxon>
    </lineage>
</organism>
<evidence type="ECO:0000256" key="5">
    <source>
        <dbReference type="ARBA" id="ARBA00023242"/>
    </source>
</evidence>
<keyword evidence="4" id="KW-0804">Transcription</keyword>
<dbReference type="InterPro" id="IPR050815">
    <property type="entry name" value="TF_fung"/>
</dbReference>
<dbReference type="EMBL" id="CABFNS010000935">
    <property type="protein sequence ID" value="VUC36949.1"/>
    <property type="molecule type" value="Genomic_DNA"/>
</dbReference>
<feature type="domain" description="Xylanolytic transcriptional activator regulatory" evidence="7">
    <location>
        <begin position="292"/>
        <end position="366"/>
    </location>
</feature>
<dbReference type="CDD" id="cd12148">
    <property type="entry name" value="fungal_TF_MHR"/>
    <property type="match status" value="1"/>
</dbReference>
<keyword evidence="3" id="KW-0805">Transcription regulation</keyword>
<proteinExistence type="predicted"/>
<protein>
    <recommendedName>
        <fullName evidence="7">Xylanolytic transcriptional activator regulatory domain-containing protein</fullName>
    </recommendedName>
</protein>
<accession>A0ABY6V1Y5</accession>
<evidence type="ECO:0000256" key="1">
    <source>
        <dbReference type="ARBA" id="ARBA00004123"/>
    </source>
</evidence>
<dbReference type="Pfam" id="PF04082">
    <property type="entry name" value="Fungal_trans"/>
    <property type="match status" value="1"/>
</dbReference>
<sequence length="914" mass="99726">MAVSRPQVGIERLPARRMSNEPRESMNCKSCRKRKVGSRFKILIQIHIPSDDLLNAIAFDPRVRHVRFFNALVSMIYGMPSYPLSPMVRNYLNDAVPKKRGPKTDVLDALLKRVDGLEAKLREKNAEQVSSSSSAEATTSVKEAVDEELEKPPQKRLTVDTRASPNGGETLATPVSMTKSKERAPPLVPAEALIDTYFSRYHAKPYHILDESTTRQRAQLGQLPDFLANAIFAVASRYTAHPDGYQAAVNLSEDYAARSRKEIDADEPSVDGLQAALLLVMAFIASGKGRKAYMLLAMATGMAMALELHREMDEQRMASSTEKETRRRLFWTCYLLDRFTACGSKRPSLISDKTIMLRLPSWVPSPSAGYIEGEFFQAGSNLHHFQGSDRRSQGSTGMLIDITRILGVTNRYLAAGGVRGDSHFPWHSLSNLSKIRQDLDTWASGTDDAFSSLETLFGHPDSTTLVLSKLIYHLIHCLIYRPFLPIDLSELAGNGQHESWQIEATNMCFLHANAISELTELGKQTPNLEWPAFVGYCLCTAGTVHIHGAHYSKQGAIGEMNVFSSSSRFLPREMQHLSELSYEWASVQHHRETLQGIYNAHTELVKTLTGNMRYTPSFHLEDFFERYSNIGGLGGPSFQFDAANLSLSDAVVNFTADTFSGHDLYAPRTSGDRIQAGLARGSTAAASSRVALDLKTEHQQLTSPRRLSFANRSMSTSSSVGLSANAPSAVLAATNTFPHSHNRHNAGPMEGIDSPVLGGNSAEQSRSGQPSGFPLHTNTQIAAGQGLSQAPAGGPFSPNYSFGNGAGNAGQVLMNDSNAQYDPMFGTLPTNAFSSPAAWHGDDATQPNKMNYQASGMNAHSPGAGSNNGSLTTTQADEKDPFLSLLEQLAENDQRSNNGFSDLDFFLTGGGSVG</sequence>
<dbReference type="PANTHER" id="PTHR47338:SF4">
    <property type="entry name" value="ZN(II)2CYS6 TRANSCRIPTION FACTOR (EUROFUNG)"/>
    <property type="match status" value="1"/>
</dbReference>
<evidence type="ECO:0000256" key="2">
    <source>
        <dbReference type="ARBA" id="ARBA00022723"/>
    </source>
</evidence>
<feature type="compositionally biased region" description="Basic and acidic residues" evidence="6">
    <location>
        <begin position="150"/>
        <end position="159"/>
    </location>
</feature>
<name>A0ABY6V1Y5_BIOOC</name>
<evidence type="ECO:0000256" key="4">
    <source>
        <dbReference type="ARBA" id="ARBA00023163"/>
    </source>
</evidence>
<feature type="compositionally biased region" description="Low complexity" evidence="6">
    <location>
        <begin position="127"/>
        <end position="142"/>
    </location>
</feature>
<dbReference type="PANTHER" id="PTHR47338">
    <property type="entry name" value="ZN(II)2CYS6 TRANSCRIPTION FACTOR (EUROFUNG)-RELATED"/>
    <property type="match status" value="1"/>
</dbReference>
<keyword evidence="2" id="KW-0479">Metal-binding</keyword>
<evidence type="ECO:0000259" key="7">
    <source>
        <dbReference type="SMART" id="SM00906"/>
    </source>
</evidence>
<feature type="compositionally biased region" description="Polar residues" evidence="6">
    <location>
        <begin position="761"/>
        <end position="778"/>
    </location>
</feature>
<evidence type="ECO:0000256" key="3">
    <source>
        <dbReference type="ARBA" id="ARBA00023015"/>
    </source>
</evidence>
<evidence type="ECO:0000313" key="9">
    <source>
        <dbReference type="Proteomes" id="UP000766486"/>
    </source>
</evidence>
<evidence type="ECO:0000313" key="8">
    <source>
        <dbReference type="EMBL" id="VUC36949.1"/>
    </source>
</evidence>
<evidence type="ECO:0000256" key="6">
    <source>
        <dbReference type="SAM" id="MobiDB-lite"/>
    </source>
</evidence>
<keyword evidence="9" id="KW-1185">Reference proteome</keyword>
<feature type="region of interest" description="Disordered" evidence="6">
    <location>
        <begin position="738"/>
        <end position="778"/>
    </location>
</feature>
<dbReference type="SMART" id="SM00906">
    <property type="entry name" value="Fungal_trans"/>
    <property type="match status" value="1"/>
</dbReference>
<dbReference type="Proteomes" id="UP000766486">
    <property type="component" value="Unassembled WGS sequence"/>
</dbReference>
<reference evidence="8 9" key="1">
    <citation type="submission" date="2019-06" db="EMBL/GenBank/DDBJ databases">
        <authorList>
            <person name="Broberg M."/>
        </authorList>
    </citation>
    <scope>NUCLEOTIDE SEQUENCE [LARGE SCALE GENOMIC DNA]</scope>
</reference>
<comment type="subcellular location">
    <subcellularLocation>
        <location evidence="1">Nucleus</location>
    </subcellularLocation>
</comment>
<keyword evidence="5" id="KW-0539">Nucleus</keyword>
<dbReference type="InterPro" id="IPR007219">
    <property type="entry name" value="XnlR_reg_dom"/>
</dbReference>
<feature type="region of interest" description="Disordered" evidence="6">
    <location>
        <begin position="123"/>
        <end position="185"/>
    </location>
</feature>
<comment type="caution">
    <text evidence="8">The sequence shown here is derived from an EMBL/GenBank/DDBJ whole genome shotgun (WGS) entry which is preliminary data.</text>
</comment>
<gene>
    <name evidence="8" type="ORF">CLO192961_LOCUS458083</name>
</gene>